<sequence>VFFPGWEADVNGGTAGLCSPVERDLFDCHLGCFWPAQVPDQLNHAPDWTSSCASAQKDWRKIDLIFP</sequence>
<dbReference type="InterPro" id="IPR036487">
    <property type="entry name" value="QH-AmDH_gsu_sf"/>
</dbReference>
<dbReference type="AlphaFoldDB" id="A0A381TIF2"/>
<dbReference type="Pfam" id="PF08992">
    <property type="entry name" value="QH-AmDH_gamma"/>
    <property type="match status" value="1"/>
</dbReference>
<organism evidence="2">
    <name type="scientific">marine metagenome</name>
    <dbReference type="NCBI Taxonomy" id="408172"/>
    <lineage>
        <taxon>unclassified sequences</taxon>
        <taxon>metagenomes</taxon>
        <taxon>ecological metagenomes</taxon>
    </lineage>
</organism>
<dbReference type="GO" id="GO:0016638">
    <property type="term" value="F:oxidoreductase activity, acting on the CH-NH2 group of donors"/>
    <property type="evidence" value="ECO:0007669"/>
    <property type="project" value="InterPro"/>
</dbReference>
<dbReference type="InterPro" id="IPR015084">
    <property type="entry name" value="QH-AmDH_gsu_dom"/>
</dbReference>
<dbReference type="InterPro" id="IPR047830">
    <property type="entry name" value="QHNDH_gamma"/>
</dbReference>
<feature type="domain" description="Quinohemoprotein amine dehydrogenase gamma subunit structural" evidence="1">
    <location>
        <begin position="2"/>
        <end position="67"/>
    </location>
</feature>
<gene>
    <name evidence="2" type="ORF">METZ01_LOCUS68172</name>
</gene>
<evidence type="ECO:0000313" key="2">
    <source>
        <dbReference type="EMBL" id="SVA15318.1"/>
    </source>
</evidence>
<proteinExistence type="predicted"/>
<dbReference type="EMBL" id="UINC01004572">
    <property type="protein sequence ID" value="SVA15318.1"/>
    <property type="molecule type" value="Genomic_DNA"/>
</dbReference>
<dbReference type="Gene3D" id="4.10.940.10">
    <property type="entry name" value="Quinohemoprotein amine dehydrogenase, gamma subunit structural domain"/>
    <property type="match status" value="1"/>
</dbReference>
<name>A0A381TIF2_9ZZZZ</name>
<dbReference type="SUPFAM" id="SSF69131">
    <property type="entry name" value="Quinohemoprotein amine dehydrogenase C chain"/>
    <property type="match status" value="1"/>
</dbReference>
<evidence type="ECO:0000259" key="1">
    <source>
        <dbReference type="Pfam" id="PF08992"/>
    </source>
</evidence>
<dbReference type="NCBIfam" id="NF037958">
    <property type="entry name" value="QH_gamma"/>
    <property type="match status" value="1"/>
</dbReference>
<accession>A0A381TIF2</accession>
<reference evidence="2" key="1">
    <citation type="submission" date="2018-05" db="EMBL/GenBank/DDBJ databases">
        <authorList>
            <person name="Lanie J.A."/>
            <person name="Ng W.-L."/>
            <person name="Kazmierczak K.M."/>
            <person name="Andrzejewski T.M."/>
            <person name="Davidsen T.M."/>
            <person name="Wayne K.J."/>
            <person name="Tettelin H."/>
            <person name="Glass J.I."/>
            <person name="Rusch D."/>
            <person name="Podicherti R."/>
            <person name="Tsui H.-C.T."/>
            <person name="Winkler M.E."/>
        </authorList>
    </citation>
    <scope>NUCLEOTIDE SEQUENCE</scope>
</reference>
<protein>
    <recommendedName>
        <fullName evidence="1">Quinohemoprotein amine dehydrogenase gamma subunit structural domain-containing protein</fullName>
    </recommendedName>
</protein>
<feature type="non-terminal residue" evidence="2">
    <location>
        <position position="1"/>
    </location>
</feature>